<keyword evidence="4 7" id="KW-0812">Transmembrane</keyword>
<keyword evidence="10" id="KW-1185">Reference proteome</keyword>
<dbReference type="AlphaFoldDB" id="A0A3S0IQE4"/>
<feature type="transmembrane region" description="Helical" evidence="8">
    <location>
        <begin position="6"/>
        <end position="22"/>
    </location>
</feature>
<dbReference type="OrthoDB" id="21828at2"/>
<dbReference type="PANTHER" id="PTHR30561">
    <property type="entry name" value="SMR FAMILY PROTON-DEPENDENT DRUG EFFLUX TRANSPORTER SUGE"/>
    <property type="match status" value="1"/>
</dbReference>
<feature type="transmembrane region" description="Helical" evidence="8">
    <location>
        <begin position="86"/>
        <end position="104"/>
    </location>
</feature>
<reference evidence="9 10" key="1">
    <citation type="submission" date="2018-12" db="EMBL/GenBank/DDBJ databases">
        <title>Bacillus yapensis draft genome sequence.</title>
        <authorList>
            <person name="Yu L."/>
            <person name="Xu X."/>
            <person name="Tang X."/>
        </authorList>
    </citation>
    <scope>NUCLEOTIDE SEQUENCE [LARGE SCALE GENOMIC DNA]</scope>
    <source>
        <strain evidence="9 10">XXST-01</strain>
    </source>
</reference>
<sequence length="105" mass="11589">MFEWTLLVIAGLFEVIGVIGIKRTAEENNLLNNIMLYGGFIVSFQILLQVMEWIPLATAYAVWTGIGTVGAAIVGMLFFQESRNPLRLLCILGVIGAVTILKFLE</sequence>
<evidence type="ECO:0000256" key="3">
    <source>
        <dbReference type="ARBA" id="ARBA00022475"/>
    </source>
</evidence>
<keyword evidence="5 8" id="KW-1133">Transmembrane helix</keyword>
<dbReference type="GO" id="GO:0005886">
    <property type="term" value="C:plasma membrane"/>
    <property type="evidence" value="ECO:0007669"/>
    <property type="project" value="UniProtKB-SubCell"/>
</dbReference>
<feature type="transmembrane region" description="Helical" evidence="8">
    <location>
        <begin position="34"/>
        <end position="54"/>
    </location>
</feature>
<evidence type="ECO:0000256" key="8">
    <source>
        <dbReference type="SAM" id="Phobius"/>
    </source>
</evidence>
<comment type="caution">
    <text evidence="9">The sequence shown here is derived from an EMBL/GenBank/DDBJ whole genome shotgun (WGS) entry which is preliminary data.</text>
</comment>
<evidence type="ECO:0000256" key="6">
    <source>
        <dbReference type="ARBA" id="ARBA00023136"/>
    </source>
</evidence>
<gene>
    <name evidence="9" type="ORF">EKG37_15515</name>
</gene>
<dbReference type="InterPro" id="IPR045324">
    <property type="entry name" value="Small_multidrug_res"/>
</dbReference>
<evidence type="ECO:0000256" key="2">
    <source>
        <dbReference type="ARBA" id="ARBA00022448"/>
    </source>
</evidence>
<comment type="subcellular location">
    <subcellularLocation>
        <location evidence="1 7">Cell membrane</location>
        <topology evidence="1 7">Multi-pass membrane protein</topology>
    </subcellularLocation>
</comment>
<dbReference type="Gene3D" id="1.10.3730.20">
    <property type="match status" value="1"/>
</dbReference>
<dbReference type="Pfam" id="PF00893">
    <property type="entry name" value="Multi_Drug_Res"/>
    <property type="match status" value="1"/>
</dbReference>
<evidence type="ECO:0000256" key="4">
    <source>
        <dbReference type="ARBA" id="ARBA00022692"/>
    </source>
</evidence>
<dbReference type="InterPro" id="IPR037185">
    <property type="entry name" value="EmrE-like"/>
</dbReference>
<keyword evidence="2" id="KW-0813">Transport</keyword>
<dbReference type="GO" id="GO:0022857">
    <property type="term" value="F:transmembrane transporter activity"/>
    <property type="evidence" value="ECO:0007669"/>
    <property type="project" value="InterPro"/>
</dbReference>
<keyword evidence="6 8" id="KW-0472">Membrane</keyword>
<dbReference type="EMBL" id="RXNT01000013">
    <property type="protein sequence ID" value="RTR29138.1"/>
    <property type="molecule type" value="Genomic_DNA"/>
</dbReference>
<dbReference type="PANTHER" id="PTHR30561:SF0">
    <property type="entry name" value="GUANIDINIUM EXPORTER"/>
    <property type="match status" value="1"/>
</dbReference>
<comment type="similarity">
    <text evidence="7">Belongs to the drug/metabolite transporter (DMT) superfamily. Small multidrug resistance (SMR) (TC 2.A.7.1) family.</text>
</comment>
<evidence type="ECO:0000256" key="5">
    <source>
        <dbReference type="ARBA" id="ARBA00022989"/>
    </source>
</evidence>
<protein>
    <submittedName>
        <fullName evidence="9">Multidrug efflux SMR transporter</fullName>
    </submittedName>
</protein>
<dbReference type="SUPFAM" id="SSF103481">
    <property type="entry name" value="Multidrug resistance efflux transporter EmrE"/>
    <property type="match status" value="1"/>
</dbReference>
<accession>A0A3S0IQE4</accession>
<name>A0A3S0IQE4_9BACI</name>
<evidence type="ECO:0000256" key="1">
    <source>
        <dbReference type="ARBA" id="ARBA00004651"/>
    </source>
</evidence>
<dbReference type="Proteomes" id="UP000271374">
    <property type="component" value="Unassembled WGS sequence"/>
</dbReference>
<evidence type="ECO:0000256" key="7">
    <source>
        <dbReference type="RuleBase" id="RU003942"/>
    </source>
</evidence>
<evidence type="ECO:0000313" key="9">
    <source>
        <dbReference type="EMBL" id="RTR29138.1"/>
    </source>
</evidence>
<keyword evidence="3" id="KW-1003">Cell membrane</keyword>
<organism evidence="9 10">
    <name type="scientific">Bacillus yapensis</name>
    <dbReference type="NCBI Taxonomy" id="2492960"/>
    <lineage>
        <taxon>Bacteria</taxon>
        <taxon>Bacillati</taxon>
        <taxon>Bacillota</taxon>
        <taxon>Bacilli</taxon>
        <taxon>Bacillales</taxon>
        <taxon>Bacillaceae</taxon>
        <taxon>Bacillus</taxon>
    </lineage>
</organism>
<evidence type="ECO:0000313" key="10">
    <source>
        <dbReference type="Proteomes" id="UP000271374"/>
    </source>
</evidence>
<feature type="transmembrane region" description="Helical" evidence="8">
    <location>
        <begin position="60"/>
        <end position="79"/>
    </location>
</feature>
<dbReference type="InterPro" id="IPR000390">
    <property type="entry name" value="Small_drug/metabolite_transptr"/>
</dbReference>
<dbReference type="RefSeq" id="WP_126409686.1">
    <property type="nucleotide sequence ID" value="NZ_RXNT01000013.1"/>
</dbReference>
<proteinExistence type="inferred from homology"/>